<sequence length="81" mass="9090">MEGITNVRHAELQDLALCQQIPSRLRGLNVRHGDINRSKFLVRDSKAVLIDFESTLVCDTNTLLQGLEDLRSRLQNSSGRG</sequence>
<protein>
    <recommendedName>
        <fullName evidence="3">Aminoglycoside phosphotransferase domain-containing protein</fullName>
    </recommendedName>
</protein>
<name>A0A5N6UQE3_ASPTM</name>
<reference evidence="1 2" key="1">
    <citation type="submission" date="2019-04" db="EMBL/GenBank/DDBJ databases">
        <title>Friends and foes A comparative genomics study of 23 Aspergillus species from section Flavi.</title>
        <authorList>
            <consortium name="DOE Joint Genome Institute"/>
            <person name="Kjaerbolling I."/>
            <person name="Vesth T."/>
            <person name="Frisvad J.C."/>
            <person name="Nybo J.L."/>
            <person name="Theobald S."/>
            <person name="Kildgaard S."/>
            <person name="Isbrandt T."/>
            <person name="Kuo A."/>
            <person name="Sato A."/>
            <person name="Lyhne E.K."/>
            <person name="Kogle M.E."/>
            <person name="Wiebenga A."/>
            <person name="Kun R.S."/>
            <person name="Lubbers R.J."/>
            <person name="Makela M.R."/>
            <person name="Barry K."/>
            <person name="Chovatia M."/>
            <person name="Clum A."/>
            <person name="Daum C."/>
            <person name="Haridas S."/>
            <person name="He G."/>
            <person name="LaButti K."/>
            <person name="Lipzen A."/>
            <person name="Mondo S."/>
            <person name="Riley R."/>
            <person name="Salamov A."/>
            <person name="Simmons B.A."/>
            <person name="Magnuson J.K."/>
            <person name="Henrissat B."/>
            <person name="Mortensen U.H."/>
            <person name="Larsen T.O."/>
            <person name="Devries R.P."/>
            <person name="Grigoriev I.V."/>
            <person name="Machida M."/>
            <person name="Baker S.E."/>
            <person name="Andersen M.R."/>
        </authorList>
    </citation>
    <scope>NUCLEOTIDE SEQUENCE [LARGE SCALE GENOMIC DNA]</scope>
    <source>
        <strain evidence="1 2">CBS 117626</strain>
    </source>
</reference>
<dbReference type="Proteomes" id="UP000326950">
    <property type="component" value="Unassembled WGS sequence"/>
</dbReference>
<keyword evidence="2" id="KW-1185">Reference proteome</keyword>
<evidence type="ECO:0000313" key="1">
    <source>
        <dbReference type="EMBL" id="KAE8160859.1"/>
    </source>
</evidence>
<dbReference type="AlphaFoldDB" id="A0A5N6UQE3"/>
<accession>A0A5N6UQE3</accession>
<proteinExistence type="predicted"/>
<dbReference type="EMBL" id="ML738651">
    <property type="protein sequence ID" value="KAE8160859.1"/>
    <property type="molecule type" value="Genomic_DNA"/>
</dbReference>
<evidence type="ECO:0008006" key="3">
    <source>
        <dbReference type="Google" id="ProtNLM"/>
    </source>
</evidence>
<organism evidence="1 2">
    <name type="scientific">Aspergillus tamarii</name>
    <dbReference type="NCBI Taxonomy" id="41984"/>
    <lineage>
        <taxon>Eukaryota</taxon>
        <taxon>Fungi</taxon>
        <taxon>Dikarya</taxon>
        <taxon>Ascomycota</taxon>
        <taxon>Pezizomycotina</taxon>
        <taxon>Eurotiomycetes</taxon>
        <taxon>Eurotiomycetidae</taxon>
        <taxon>Eurotiales</taxon>
        <taxon>Aspergillaceae</taxon>
        <taxon>Aspergillus</taxon>
        <taxon>Aspergillus subgen. Circumdati</taxon>
    </lineage>
</organism>
<evidence type="ECO:0000313" key="2">
    <source>
        <dbReference type="Proteomes" id="UP000326950"/>
    </source>
</evidence>
<dbReference type="OrthoDB" id="2687876at2759"/>
<gene>
    <name evidence="1" type="ORF">BDV40DRAFT_204189</name>
</gene>